<dbReference type="AlphaFoldDB" id="X0YVF6"/>
<comment type="caution">
    <text evidence="4">The sequence shown here is derived from an EMBL/GenBank/DDBJ whole genome shotgun (WGS) entry which is preliminary data.</text>
</comment>
<dbReference type="GO" id="GO:0009249">
    <property type="term" value="P:protein lipoylation"/>
    <property type="evidence" value="ECO:0007669"/>
    <property type="project" value="TreeGrafter"/>
</dbReference>
<comment type="similarity">
    <text evidence="1">Belongs to the GcvH family.</text>
</comment>
<dbReference type="NCBIfam" id="TIGR00527">
    <property type="entry name" value="gcvH"/>
    <property type="match status" value="1"/>
</dbReference>
<dbReference type="PROSITE" id="PS50968">
    <property type="entry name" value="BIOTINYL_LIPOYL"/>
    <property type="match status" value="1"/>
</dbReference>
<dbReference type="Pfam" id="PF01597">
    <property type="entry name" value="GCV_H"/>
    <property type="match status" value="1"/>
</dbReference>
<dbReference type="PROSITE" id="PS00189">
    <property type="entry name" value="LIPOYL"/>
    <property type="match status" value="1"/>
</dbReference>
<dbReference type="InterPro" id="IPR002930">
    <property type="entry name" value="GCV_H"/>
</dbReference>
<dbReference type="HAMAP" id="MF_00272">
    <property type="entry name" value="GcvH"/>
    <property type="match status" value="1"/>
</dbReference>
<feature type="domain" description="Lipoyl-binding" evidence="3">
    <location>
        <begin position="24"/>
        <end position="106"/>
    </location>
</feature>
<evidence type="ECO:0000256" key="2">
    <source>
        <dbReference type="ARBA" id="ARBA00022823"/>
    </source>
</evidence>
<dbReference type="PANTHER" id="PTHR11715:SF3">
    <property type="entry name" value="GLYCINE CLEAVAGE SYSTEM H PROTEIN-RELATED"/>
    <property type="match status" value="1"/>
</dbReference>
<dbReference type="EMBL" id="BART01001025">
    <property type="protein sequence ID" value="GAG60719.1"/>
    <property type="molecule type" value="Genomic_DNA"/>
</dbReference>
<keyword evidence="2" id="KW-0450">Lipoyl</keyword>
<evidence type="ECO:0000256" key="1">
    <source>
        <dbReference type="ARBA" id="ARBA00009249"/>
    </source>
</evidence>
<proteinExistence type="inferred from homology"/>
<dbReference type="SUPFAM" id="SSF51230">
    <property type="entry name" value="Single hybrid motif"/>
    <property type="match status" value="1"/>
</dbReference>
<dbReference type="CDD" id="cd06848">
    <property type="entry name" value="GCS_H"/>
    <property type="match status" value="1"/>
</dbReference>
<dbReference type="InterPro" id="IPR011053">
    <property type="entry name" value="Single_hybrid_motif"/>
</dbReference>
<organism evidence="4">
    <name type="scientific">marine sediment metagenome</name>
    <dbReference type="NCBI Taxonomy" id="412755"/>
    <lineage>
        <taxon>unclassified sequences</taxon>
        <taxon>metagenomes</taxon>
        <taxon>ecological metagenomes</taxon>
    </lineage>
</organism>
<sequence length="128" mass="14666">MSNKVIENLYYTKSDEWLKVEDGIGTIGITDYAQDQLGDIVYLEKIEKGKKLKQDETFTTIESVKAVSDVKTPVTGEVVEVNVKVIEDPSIINKEPYVKGWIAKINIDNKDELKNLMSDQEYSEYRKE</sequence>
<evidence type="ECO:0000313" key="4">
    <source>
        <dbReference type="EMBL" id="GAG60719.1"/>
    </source>
</evidence>
<dbReference type="InterPro" id="IPR017453">
    <property type="entry name" value="GCV_H_sub"/>
</dbReference>
<dbReference type="InterPro" id="IPR000089">
    <property type="entry name" value="Biotin_lipoyl"/>
</dbReference>
<evidence type="ECO:0000259" key="3">
    <source>
        <dbReference type="PROSITE" id="PS50968"/>
    </source>
</evidence>
<dbReference type="GO" id="GO:0005737">
    <property type="term" value="C:cytoplasm"/>
    <property type="evidence" value="ECO:0007669"/>
    <property type="project" value="TreeGrafter"/>
</dbReference>
<gene>
    <name evidence="4" type="ORF">S01H4_03983</name>
</gene>
<reference evidence="4" key="1">
    <citation type="journal article" date="2014" name="Front. Microbiol.">
        <title>High frequency of phylogenetically diverse reductive dehalogenase-homologous genes in deep subseafloor sedimentary metagenomes.</title>
        <authorList>
            <person name="Kawai M."/>
            <person name="Futagami T."/>
            <person name="Toyoda A."/>
            <person name="Takaki Y."/>
            <person name="Nishi S."/>
            <person name="Hori S."/>
            <person name="Arai W."/>
            <person name="Tsubouchi T."/>
            <person name="Morono Y."/>
            <person name="Uchiyama I."/>
            <person name="Ito T."/>
            <person name="Fujiyama A."/>
            <person name="Inagaki F."/>
            <person name="Takami H."/>
        </authorList>
    </citation>
    <scope>NUCLEOTIDE SEQUENCE</scope>
    <source>
        <strain evidence="4">Expedition CK06-06</strain>
    </source>
</reference>
<accession>X0YVF6</accession>
<dbReference type="Gene3D" id="2.40.50.100">
    <property type="match status" value="1"/>
</dbReference>
<dbReference type="GO" id="GO:0005960">
    <property type="term" value="C:glycine cleavage complex"/>
    <property type="evidence" value="ECO:0007669"/>
    <property type="project" value="InterPro"/>
</dbReference>
<dbReference type="PANTHER" id="PTHR11715">
    <property type="entry name" value="GLYCINE CLEAVAGE SYSTEM H PROTEIN"/>
    <property type="match status" value="1"/>
</dbReference>
<dbReference type="NCBIfam" id="NF002270">
    <property type="entry name" value="PRK01202.1"/>
    <property type="match status" value="1"/>
</dbReference>
<dbReference type="InterPro" id="IPR003016">
    <property type="entry name" value="2-oxoA_DH_lipoyl-BS"/>
</dbReference>
<protein>
    <recommendedName>
        <fullName evidence="3">Lipoyl-binding domain-containing protein</fullName>
    </recommendedName>
</protein>
<name>X0YVF6_9ZZZZ</name>
<dbReference type="GO" id="GO:0019464">
    <property type="term" value="P:glycine decarboxylation via glycine cleavage system"/>
    <property type="evidence" value="ECO:0007669"/>
    <property type="project" value="InterPro"/>
</dbReference>
<dbReference type="InterPro" id="IPR033753">
    <property type="entry name" value="GCV_H/Fam206"/>
</dbReference>